<organism evidence="1 2">
    <name type="scientific">Chitinophaga cymbidii</name>
    <dbReference type="NCBI Taxonomy" id="1096750"/>
    <lineage>
        <taxon>Bacteria</taxon>
        <taxon>Pseudomonadati</taxon>
        <taxon>Bacteroidota</taxon>
        <taxon>Chitinophagia</taxon>
        <taxon>Chitinophagales</taxon>
        <taxon>Chitinophagaceae</taxon>
        <taxon>Chitinophaga</taxon>
    </lineage>
</organism>
<dbReference type="EMBL" id="BKAU01000001">
    <property type="protein sequence ID" value="GEP95903.1"/>
    <property type="molecule type" value="Genomic_DNA"/>
</dbReference>
<keyword evidence="2" id="KW-1185">Reference proteome</keyword>
<comment type="caution">
    <text evidence="1">The sequence shown here is derived from an EMBL/GenBank/DDBJ whole genome shotgun (WGS) entry which is preliminary data.</text>
</comment>
<name>A0A512RJL9_9BACT</name>
<evidence type="ECO:0000313" key="2">
    <source>
        <dbReference type="Proteomes" id="UP000321436"/>
    </source>
</evidence>
<dbReference type="Proteomes" id="UP000321436">
    <property type="component" value="Unassembled WGS sequence"/>
</dbReference>
<dbReference type="OrthoDB" id="7067116at2"/>
<accession>A0A512RJL9</accession>
<gene>
    <name evidence="1" type="ORF">CCY01nite_21630</name>
</gene>
<dbReference type="AlphaFoldDB" id="A0A512RJL9"/>
<evidence type="ECO:0000313" key="1">
    <source>
        <dbReference type="EMBL" id="GEP95903.1"/>
    </source>
</evidence>
<reference evidence="1 2" key="1">
    <citation type="submission" date="2019-07" db="EMBL/GenBank/DDBJ databases">
        <title>Whole genome shotgun sequence of Chitinophaga cymbidii NBRC 109752.</title>
        <authorList>
            <person name="Hosoyama A."/>
            <person name="Uohara A."/>
            <person name="Ohji S."/>
            <person name="Ichikawa N."/>
        </authorList>
    </citation>
    <scope>NUCLEOTIDE SEQUENCE [LARGE SCALE GENOMIC DNA]</scope>
    <source>
        <strain evidence="1 2">NBRC 109752</strain>
    </source>
</reference>
<protein>
    <submittedName>
        <fullName evidence="1">Uncharacterized protein</fullName>
    </submittedName>
</protein>
<proteinExistence type="predicted"/>
<dbReference type="RefSeq" id="WP_146860667.1">
    <property type="nucleotide sequence ID" value="NZ_BKAU01000001.1"/>
</dbReference>
<sequence length="275" mass="31691">MSEFEDLQAGALGLLHTTCDVLNKVGAKYIIVGGWAPYLLNSNPIQHPGTKDVDVLFEGAYEKGILKEIIEALLAEEYILSAKHDFQLFKKCRVQGREFIYNVDLLHPMETIIPKNIYVEHIDLGIPADKYQGKTFKMKSIALPSAQSLFRLNMFNLYKSDKPEYATSYVPLMDEAGTLITKSQSVKIEKRYRDSLDIYLTINQSRSIENLINTVKKIQLEDIDTYNSLFGIREMYDDNKLFENVRRYVEVKHEEFVQTMESFFEKTGLMNKAES</sequence>